<evidence type="ECO:0000313" key="2">
    <source>
        <dbReference type="Proteomes" id="UP000287872"/>
    </source>
</evidence>
<accession>A0A401UQP3</accession>
<name>A0A401UQP3_9CLOT</name>
<dbReference type="Proteomes" id="UP000287872">
    <property type="component" value="Unassembled WGS sequence"/>
</dbReference>
<dbReference type="OrthoDB" id="1953676at2"/>
<protein>
    <recommendedName>
        <fullName evidence="3">Twitching motility protein PilT</fullName>
    </recommendedName>
</protein>
<dbReference type="InterPro" id="IPR027417">
    <property type="entry name" value="P-loop_NTPase"/>
</dbReference>
<dbReference type="EMBL" id="BHYK01000023">
    <property type="protein sequence ID" value="GCD11882.1"/>
    <property type="molecule type" value="Genomic_DNA"/>
</dbReference>
<organism evidence="1 2">
    <name type="scientific">Clostridium tagluense</name>
    <dbReference type="NCBI Taxonomy" id="360422"/>
    <lineage>
        <taxon>Bacteria</taxon>
        <taxon>Bacillati</taxon>
        <taxon>Bacillota</taxon>
        <taxon>Clostridia</taxon>
        <taxon>Eubacteriales</taxon>
        <taxon>Clostridiaceae</taxon>
        <taxon>Clostridium</taxon>
    </lineage>
</organism>
<evidence type="ECO:0000313" key="1">
    <source>
        <dbReference type="EMBL" id="GCD11882.1"/>
    </source>
</evidence>
<keyword evidence="2" id="KW-1185">Reference proteome</keyword>
<evidence type="ECO:0008006" key="3">
    <source>
        <dbReference type="Google" id="ProtNLM"/>
    </source>
</evidence>
<sequence length="136" mass="15611">MIHVFCGRKGSGKTKALIKLANEKVHEVKGNIVYIDDDTKAVLQLNSKMRFVATNEFNLKNNNDFYGFLCGMLSKDYDIDTIFVDGVFNIVDDKLEHTAQLFSKMDSLARKYNVDFYVNVSCEYKTPPEFLKDYIA</sequence>
<gene>
    <name evidence="1" type="ORF">Ctaglu_35050</name>
</gene>
<proteinExistence type="predicted"/>
<reference evidence="1 2" key="1">
    <citation type="submission" date="2018-11" db="EMBL/GenBank/DDBJ databases">
        <title>Genome sequencing and assembly of Clostridium tagluense strain A121.</title>
        <authorList>
            <person name="Murakami T."/>
            <person name="Segawa T."/>
            <person name="Shcherbakova V.A."/>
            <person name="Mori H."/>
            <person name="Yoshimura Y."/>
        </authorList>
    </citation>
    <scope>NUCLEOTIDE SEQUENCE [LARGE SCALE GENOMIC DNA]</scope>
    <source>
        <strain evidence="1 2">A121</strain>
    </source>
</reference>
<dbReference type="AlphaFoldDB" id="A0A401UQP3"/>
<dbReference type="RefSeq" id="WP_125004081.1">
    <property type="nucleotide sequence ID" value="NZ_BHYK01000023.1"/>
</dbReference>
<dbReference type="SUPFAM" id="SSF52540">
    <property type="entry name" value="P-loop containing nucleoside triphosphate hydrolases"/>
    <property type="match status" value="1"/>
</dbReference>
<comment type="caution">
    <text evidence="1">The sequence shown here is derived from an EMBL/GenBank/DDBJ whole genome shotgun (WGS) entry which is preliminary data.</text>
</comment>